<evidence type="ECO:0000256" key="1">
    <source>
        <dbReference type="SAM" id="MobiDB-lite"/>
    </source>
</evidence>
<gene>
    <name evidence="3" type="ORF">Mgra_00000495</name>
</gene>
<comment type="caution">
    <text evidence="3">The sequence shown here is derived from an EMBL/GenBank/DDBJ whole genome shotgun (WGS) entry which is preliminary data.</text>
</comment>
<dbReference type="Proteomes" id="UP000605970">
    <property type="component" value="Unassembled WGS sequence"/>
</dbReference>
<proteinExistence type="predicted"/>
<evidence type="ECO:0000256" key="2">
    <source>
        <dbReference type="SAM" id="SignalP"/>
    </source>
</evidence>
<accession>A0A8T0A3D4</accession>
<organism evidence="3 4">
    <name type="scientific">Meloidogyne graminicola</name>
    <dbReference type="NCBI Taxonomy" id="189291"/>
    <lineage>
        <taxon>Eukaryota</taxon>
        <taxon>Metazoa</taxon>
        <taxon>Ecdysozoa</taxon>
        <taxon>Nematoda</taxon>
        <taxon>Chromadorea</taxon>
        <taxon>Rhabditida</taxon>
        <taxon>Tylenchina</taxon>
        <taxon>Tylenchomorpha</taxon>
        <taxon>Tylenchoidea</taxon>
        <taxon>Meloidogynidae</taxon>
        <taxon>Meloidogyninae</taxon>
        <taxon>Meloidogyne</taxon>
    </lineage>
</organism>
<keyword evidence="2" id="KW-0732">Signal</keyword>
<dbReference type="EMBL" id="JABEBT010000002">
    <property type="protein sequence ID" value="KAF7640052.1"/>
    <property type="molecule type" value="Genomic_DNA"/>
</dbReference>
<evidence type="ECO:0000313" key="4">
    <source>
        <dbReference type="Proteomes" id="UP000605970"/>
    </source>
</evidence>
<dbReference type="AlphaFoldDB" id="A0A8T0A3D4"/>
<keyword evidence="4" id="KW-1185">Reference proteome</keyword>
<feature type="chain" id="PRO_5035715292" description="Insulin-like domain-containing protein" evidence="2">
    <location>
        <begin position="20"/>
        <end position="206"/>
    </location>
</feature>
<name>A0A8T0A3D4_9BILA</name>
<sequence>MNYLFLFLILFNYLFILFGFECFVCNSDSNNDDTKPCIGKVEKCSEGLPEDQQSCSTLLYFSKRENSGIPHIRKFCTSPGIQLENQLNKINGLCQSVEQWLLLQIEKQQSSFKNSNFIKNQKLLKNLKMKRIFNEQQKSQFLERRKRSNNNDNGSPSPPQSHSSTILCICNKSLCNKGDFEQIMENSQINDIEIKNKNNKFNNEEN</sequence>
<evidence type="ECO:0008006" key="5">
    <source>
        <dbReference type="Google" id="ProtNLM"/>
    </source>
</evidence>
<evidence type="ECO:0000313" key="3">
    <source>
        <dbReference type="EMBL" id="KAF7640052.1"/>
    </source>
</evidence>
<dbReference type="OrthoDB" id="6278121at2759"/>
<protein>
    <recommendedName>
        <fullName evidence="5">Insulin-like domain-containing protein</fullName>
    </recommendedName>
</protein>
<feature type="signal peptide" evidence="2">
    <location>
        <begin position="1"/>
        <end position="19"/>
    </location>
</feature>
<reference evidence="3" key="1">
    <citation type="journal article" date="2020" name="Ecol. Evol.">
        <title>Genome structure and content of the rice root-knot nematode (Meloidogyne graminicola).</title>
        <authorList>
            <person name="Phan N.T."/>
            <person name="Danchin E.G.J."/>
            <person name="Klopp C."/>
            <person name="Perfus-Barbeoch L."/>
            <person name="Kozlowski D.K."/>
            <person name="Koutsovoulos G.D."/>
            <person name="Lopez-Roques C."/>
            <person name="Bouchez O."/>
            <person name="Zahm M."/>
            <person name="Besnard G."/>
            <person name="Bellafiore S."/>
        </authorList>
    </citation>
    <scope>NUCLEOTIDE SEQUENCE</scope>
    <source>
        <strain evidence="3">VN-18</strain>
    </source>
</reference>
<feature type="region of interest" description="Disordered" evidence="1">
    <location>
        <begin position="139"/>
        <end position="163"/>
    </location>
</feature>